<dbReference type="EMBL" id="BTGU01000006">
    <property type="protein sequence ID" value="GMN36238.1"/>
    <property type="molecule type" value="Genomic_DNA"/>
</dbReference>
<protein>
    <submittedName>
        <fullName evidence="1">Uncharacterized protein</fullName>
    </submittedName>
</protein>
<dbReference type="PANTHER" id="PTHR33103:SF19">
    <property type="entry name" value="OS09G0544700 PROTEIN"/>
    <property type="match status" value="1"/>
</dbReference>
<organism evidence="1 2">
    <name type="scientific">Ficus carica</name>
    <name type="common">Common fig</name>
    <dbReference type="NCBI Taxonomy" id="3494"/>
    <lineage>
        <taxon>Eukaryota</taxon>
        <taxon>Viridiplantae</taxon>
        <taxon>Streptophyta</taxon>
        <taxon>Embryophyta</taxon>
        <taxon>Tracheophyta</taxon>
        <taxon>Spermatophyta</taxon>
        <taxon>Magnoliopsida</taxon>
        <taxon>eudicotyledons</taxon>
        <taxon>Gunneridae</taxon>
        <taxon>Pentapetalae</taxon>
        <taxon>rosids</taxon>
        <taxon>fabids</taxon>
        <taxon>Rosales</taxon>
        <taxon>Moraceae</taxon>
        <taxon>Ficeae</taxon>
        <taxon>Ficus</taxon>
    </lineage>
</organism>
<evidence type="ECO:0000313" key="2">
    <source>
        <dbReference type="Proteomes" id="UP001187192"/>
    </source>
</evidence>
<dbReference type="AlphaFoldDB" id="A0AA87ZZ83"/>
<dbReference type="Proteomes" id="UP001187192">
    <property type="component" value="Unassembled WGS sequence"/>
</dbReference>
<dbReference type="InterPro" id="IPR007750">
    <property type="entry name" value="DUF674"/>
</dbReference>
<keyword evidence="2" id="KW-1185">Reference proteome</keyword>
<sequence>MDNTKFYTCSKTPCSKIVSFGFASLVENSICACGKAMDNMWRMNFADGKVDRGFITRAQRFMVTDDFQVFPESISYAHPLLLRHGINDNSGVEEWKINVGLEEVLQLLHRSMLSKTPLTDVFLQKDMSTNIIPSPNLILTPWHCQMISHSSTDEMNVKLWFSKSTNRVICIEAKEDFVDFLFSFLTIPVGSIRRLLWGNSCMGSIDNLYEKDLAQTVSEAHNHEPQMAWHNNKRWWFHKRQGPFLVTDNLTIETLSTISGLSRLDKPLEDLEELSVTVGKEEALALLRAALTSKSVLTHAFRSHVLRKFFYSSLF</sequence>
<evidence type="ECO:0000313" key="1">
    <source>
        <dbReference type="EMBL" id="GMN36238.1"/>
    </source>
</evidence>
<dbReference type="Pfam" id="PF05056">
    <property type="entry name" value="DUF674"/>
    <property type="match status" value="2"/>
</dbReference>
<comment type="caution">
    <text evidence="1">The sequence shown here is derived from an EMBL/GenBank/DDBJ whole genome shotgun (WGS) entry which is preliminary data.</text>
</comment>
<gene>
    <name evidence="1" type="ORF">TIFTF001_005860</name>
</gene>
<dbReference type="PANTHER" id="PTHR33103">
    <property type="entry name" value="OS01G0153900 PROTEIN"/>
    <property type="match status" value="1"/>
</dbReference>
<reference evidence="1" key="1">
    <citation type="submission" date="2023-07" db="EMBL/GenBank/DDBJ databases">
        <title>draft genome sequence of fig (Ficus carica).</title>
        <authorList>
            <person name="Takahashi T."/>
            <person name="Nishimura K."/>
        </authorList>
    </citation>
    <scope>NUCLEOTIDE SEQUENCE</scope>
</reference>
<accession>A0AA87ZZ83</accession>
<name>A0AA87ZZ83_FICCA</name>
<proteinExistence type="predicted"/>